<evidence type="ECO:0000313" key="2">
    <source>
        <dbReference type="Proteomes" id="UP001054837"/>
    </source>
</evidence>
<proteinExistence type="predicted"/>
<accession>A0AAV4N3E9</accession>
<gene>
    <name evidence="1" type="ORF">CDAR_312481</name>
</gene>
<keyword evidence="2" id="KW-1185">Reference proteome</keyword>
<comment type="caution">
    <text evidence="1">The sequence shown here is derived from an EMBL/GenBank/DDBJ whole genome shotgun (WGS) entry which is preliminary data.</text>
</comment>
<reference evidence="1 2" key="1">
    <citation type="submission" date="2021-06" db="EMBL/GenBank/DDBJ databases">
        <title>Caerostris darwini draft genome.</title>
        <authorList>
            <person name="Kono N."/>
            <person name="Arakawa K."/>
        </authorList>
    </citation>
    <scope>NUCLEOTIDE SEQUENCE [LARGE SCALE GENOMIC DNA]</scope>
</reference>
<organism evidence="1 2">
    <name type="scientific">Caerostris darwini</name>
    <dbReference type="NCBI Taxonomy" id="1538125"/>
    <lineage>
        <taxon>Eukaryota</taxon>
        <taxon>Metazoa</taxon>
        <taxon>Ecdysozoa</taxon>
        <taxon>Arthropoda</taxon>
        <taxon>Chelicerata</taxon>
        <taxon>Arachnida</taxon>
        <taxon>Araneae</taxon>
        <taxon>Araneomorphae</taxon>
        <taxon>Entelegynae</taxon>
        <taxon>Araneoidea</taxon>
        <taxon>Araneidae</taxon>
        <taxon>Caerostris</taxon>
    </lineage>
</organism>
<evidence type="ECO:0000313" key="1">
    <source>
        <dbReference type="EMBL" id="GIX78859.1"/>
    </source>
</evidence>
<sequence>MKVENCISSSDKASEMAEWKQSSYLKAPEMKEGEQIALAVIHLGAFDFFRSEIWKRKIIRFKIHFLIRAIHPQLSRKREKMSAENCISNFDKASKMPERKQSSYLKEPEMKEGEPITLAVIHVGALISFAQKFGNSLV</sequence>
<dbReference type="AlphaFoldDB" id="A0AAV4N3E9"/>
<name>A0AAV4N3E9_9ARAC</name>
<protein>
    <submittedName>
        <fullName evidence="1">Uncharacterized protein</fullName>
    </submittedName>
</protein>
<dbReference type="EMBL" id="BPLQ01001134">
    <property type="protein sequence ID" value="GIX78859.1"/>
    <property type="molecule type" value="Genomic_DNA"/>
</dbReference>
<dbReference type="Proteomes" id="UP001054837">
    <property type="component" value="Unassembled WGS sequence"/>
</dbReference>